<evidence type="ECO:0000256" key="8">
    <source>
        <dbReference type="ARBA" id="ARBA00022741"/>
    </source>
</evidence>
<dbReference type="EC" id="6.3.2.30" evidence="4"/>
<dbReference type="RefSeq" id="WP_007683979.1">
    <property type="nucleotide sequence ID" value="NZ_CP013070.1"/>
</dbReference>
<evidence type="ECO:0000313" key="16">
    <source>
        <dbReference type="Proteomes" id="UP000004550"/>
    </source>
</evidence>
<dbReference type="Gene3D" id="3.30.470.20">
    <property type="entry name" value="ATP-grasp fold, B domain"/>
    <property type="match status" value="1"/>
</dbReference>
<dbReference type="SUPFAM" id="SSF56059">
    <property type="entry name" value="Glutathione synthetase ATP-binding domain-like"/>
    <property type="match status" value="1"/>
</dbReference>
<dbReference type="PROSITE" id="PS50975">
    <property type="entry name" value="ATP_GRASP"/>
    <property type="match status" value="1"/>
</dbReference>
<dbReference type="NCBIfam" id="TIGR02068">
    <property type="entry name" value="cya_phycin_syn"/>
    <property type="match status" value="1"/>
</dbReference>
<dbReference type="AlphaFoldDB" id="A0A1L5BSG2"/>
<organism evidence="15 16">
    <name type="scientific">Sphingobium indicum (strain DSM 16412 / CCM 7286 / MTCC 6364 / B90A)</name>
    <dbReference type="NCBI Taxonomy" id="861109"/>
    <lineage>
        <taxon>Bacteria</taxon>
        <taxon>Pseudomonadati</taxon>
        <taxon>Pseudomonadota</taxon>
        <taxon>Alphaproteobacteria</taxon>
        <taxon>Sphingomonadales</taxon>
        <taxon>Sphingomonadaceae</taxon>
        <taxon>Sphingobium</taxon>
    </lineage>
</organism>
<dbReference type="GO" id="GO:0046872">
    <property type="term" value="F:metal ion binding"/>
    <property type="evidence" value="ECO:0007669"/>
    <property type="project" value="InterPro"/>
</dbReference>
<dbReference type="Gene3D" id="3.90.190.20">
    <property type="entry name" value="Mur ligase, C-terminal domain"/>
    <property type="match status" value="1"/>
</dbReference>
<dbReference type="Proteomes" id="UP000004550">
    <property type="component" value="Chromosome"/>
</dbReference>
<dbReference type="EC" id="6.3.2.29" evidence="5"/>
<dbReference type="InterPro" id="IPR013221">
    <property type="entry name" value="Mur_ligase_cen"/>
</dbReference>
<dbReference type="SUPFAM" id="SSF53244">
    <property type="entry name" value="MurD-like peptide ligases, peptide-binding domain"/>
    <property type="match status" value="1"/>
</dbReference>
<dbReference type="Pfam" id="PF02875">
    <property type="entry name" value="Mur_ligase_C"/>
    <property type="match status" value="1"/>
</dbReference>
<dbReference type="KEGG" id="sinb:SIDU_15095"/>
<dbReference type="SUPFAM" id="SSF53623">
    <property type="entry name" value="MurD-like peptide ligases, catalytic domain"/>
    <property type="match status" value="1"/>
</dbReference>
<dbReference type="GO" id="GO:0005524">
    <property type="term" value="F:ATP binding"/>
    <property type="evidence" value="ECO:0007669"/>
    <property type="project" value="UniProtKB-UniRule"/>
</dbReference>
<protein>
    <recommendedName>
        <fullName evidence="6">Cyanophycin synthetase</fullName>
        <ecNumber evidence="5">6.3.2.29</ecNumber>
        <ecNumber evidence="4">6.3.2.30</ecNumber>
    </recommendedName>
    <alternativeName>
        <fullName evidence="10">Cyanophycin synthase</fullName>
    </alternativeName>
</protein>
<comment type="catalytic activity">
    <reaction evidence="11">
        <text>[L-4-(L-arginin-2-N-yl)aspartate](n)-L-aspartate + L-arginine + ATP = [L-4-(L-arginin-2-N-yl)aspartate](n+1) + ADP + phosphate + H(+)</text>
        <dbReference type="Rhea" id="RHEA:23888"/>
        <dbReference type="Rhea" id="RHEA-COMP:13732"/>
        <dbReference type="Rhea" id="RHEA-COMP:13733"/>
        <dbReference type="ChEBI" id="CHEBI:15378"/>
        <dbReference type="ChEBI" id="CHEBI:30616"/>
        <dbReference type="ChEBI" id="CHEBI:32682"/>
        <dbReference type="ChEBI" id="CHEBI:43474"/>
        <dbReference type="ChEBI" id="CHEBI:137986"/>
        <dbReference type="ChEBI" id="CHEBI:137990"/>
        <dbReference type="ChEBI" id="CHEBI:456216"/>
        <dbReference type="EC" id="6.3.2.30"/>
    </reaction>
</comment>
<evidence type="ECO:0000259" key="14">
    <source>
        <dbReference type="PROSITE" id="PS50975"/>
    </source>
</evidence>
<feature type="domain" description="ATP-grasp" evidence="14">
    <location>
        <begin position="257"/>
        <end position="510"/>
    </location>
</feature>
<comment type="similarity">
    <text evidence="2">In the C-terminal section; belongs to the MurCDEF family.</text>
</comment>
<dbReference type="GO" id="GO:0071160">
    <property type="term" value="F:cyanophycin synthetase activity (L-aspartate-adding)"/>
    <property type="evidence" value="ECO:0007669"/>
    <property type="project" value="UniProtKB-EC"/>
</dbReference>
<dbReference type="InterPro" id="IPR036565">
    <property type="entry name" value="Mur-like_cat_sf"/>
</dbReference>
<dbReference type="NCBIfam" id="NF010623">
    <property type="entry name" value="PRK14016.1"/>
    <property type="match status" value="1"/>
</dbReference>
<evidence type="ECO:0000256" key="13">
    <source>
        <dbReference type="PROSITE-ProRule" id="PRU00409"/>
    </source>
</evidence>
<reference evidence="15 16" key="1">
    <citation type="journal article" date="2012" name="J. Bacteriol.">
        <title>Genome sequence of Sphingobium indicum B90A, a hexachlorocyclohexane-degrading bacterium.</title>
        <authorList>
            <person name="Anand S."/>
            <person name="Sangwan N."/>
            <person name="Lata P."/>
            <person name="Kaur J."/>
            <person name="Dua A."/>
            <person name="Singh A.K."/>
            <person name="Verma M."/>
            <person name="Kaur J."/>
            <person name="Khurana J.P."/>
            <person name="Khurana P."/>
            <person name="Mathur S."/>
            <person name="Lal R."/>
        </authorList>
    </citation>
    <scope>NUCLEOTIDE SEQUENCE [LARGE SCALE GENOMIC DNA]</scope>
    <source>
        <strain evidence="16">DSM 16412 / CCM 7286 / MTCC 6364 / B90A</strain>
    </source>
</reference>
<dbReference type="Gene3D" id="3.30.1490.20">
    <property type="entry name" value="ATP-grasp fold, A domain"/>
    <property type="match status" value="1"/>
</dbReference>
<dbReference type="GO" id="GO:0071161">
    <property type="term" value="F:cyanophycin synthetase activity (L-arginine-adding)"/>
    <property type="evidence" value="ECO:0007669"/>
    <property type="project" value="UniProtKB-EC"/>
</dbReference>
<evidence type="ECO:0000256" key="3">
    <source>
        <dbReference type="ARBA" id="ARBA00011738"/>
    </source>
</evidence>
<dbReference type="InterPro" id="IPR044019">
    <property type="entry name" value="Cyanophycin_syn_N"/>
</dbReference>
<keyword evidence="7" id="KW-0436">Ligase</keyword>
<gene>
    <name evidence="15" type="ORF">SIDU_15095</name>
</gene>
<dbReference type="GO" id="GO:0004326">
    <property type="term" value="F:tetrahydrofolylpolyglutamate synthase activity"/>
    <property type="evidence" value="ECO:0007669"/>
    <property type="project" value="InterPro"/>
</dbReference>
<comment type="catalytic activity">
    <reaction evidence="12">
        <text>[L-4-(L-arginin-2-N-yl)aspartate](n) + L-aspartate + ATP = [L-4-(L-arginin-2-N-yl)aspartate](n)-L-aspartate + ADP + phosphate + H(+)</text>
        <dbReference type="Rhea" id="RHEA:13277"/>
        <dbReference type="Rhea" id="RHEA-COMP:13728"/>
        <dbReference type="Rhea" id="RHEA-COMP:13733"/>
        <dbReference type="ChEBI" id="CHEBI:15378"/>
        <dbReference type="ChEBI" id="CHEBI:29991"/>
        <dbReference type="ChEBI" id="CHEBI:30616"/>
        <dbReference type="ChEBI" id="CHEBI:43474"/>
        <dbReference type="ChEBI" id="CHEBI:137986"/>
        <dbReference type="ChEBI" id="CHEBI:137990"/>
        <dbReference type="ChEBI" id="CHEBI:456216"/>
        <dbReference type="EC" id="6.3.2.29"/>
    </reaction>
</comment>
<dbReference type="InterPro" id="IPR011761">
    <property type="entry name" value="ATP-grasp"/>
</dbReference>
<dbReference type="InterPro" id="IPR004101">
    <property type="entry name" value="Mur_ligase_C"/>
</dbReference>
<dbReference type="InterPro" id="IPR018109">
    <property type="entry name" value="Folylpolyglutamate_synth_CS"/>
</dbReference>
<evidence type="ECO:0000256" key="12">
    <source>
        <dbReference type="ARBA" id="ARBA00048425"/>
    </source>
</evidence>
<evidence type="ECO:0000256" key="9">
    <source>
        <dbReference type="ARBA" id="ARBA00022840"/>
    </source>
</evidence>
<accession>A0A1L5BSG2</accession>
<dbReference type="Pfam" id="PF08245">
    <property type="entry name" value="Mur_ligase_M"/>
    <property type="match status" value="1"/>
</dbReference>
<dbReference type="PROSITE" id="PS01011">
    <property type="entry name" value="FOLYLPOLYGLU_SYNT_1"/>
    <property type="match status" value="1"/>
</dbReference>
<dbReference type="EMBL" id="CP013070">
    <property type="protein sequence ID" value="APL95732.1"/>
    <property type="molecule type" value="Genomic_DNA"/>
</dbReference>
<dbReference type="PANTHER" id="PTHR23135:SF18">
    <property type="entry name" value="CYANOPHYCIN SYNTHETASE"/>
    <property type="match status" value="1"/>
</dbReference>
<dbReference type="InterPro" id="IPR036615">
    <property type="entry name" value="Mur_ligase_C_dom_sf"/>
</dbReference>
<evidence type="ECO:0000313" key="15">
    <source>
        <dbReference type="EMBL" id="APL95732.1"/>
    </source>
</evidence>
<evidence type="ECO:0000256" key="5">
    <source>
        <dbReference type="ARBA" id="ARBA00013005"/>
    </source>
</evidence>
<sequence length="926" mass="99170">MKEIELPQAAPREEAGHVRALTILERSIYRGPHFFSNRPMIRIQVDLGTLEEWPTDRLPLFADHLMTLLPGLAAHGCSYQEPGGLVRRLQSGTWLGHVIEHVALELQCLAGARVTRGKTRSVKGRPGVYNILYAYQDEEAGLEAGACAIALVLSLVPEGLRGIAGVRRLGTSLPPDPRNVGAMVETLRAIMRRNGLGPTTAALVRAAERRGIPVVRLNDQSLIQLGLGSRQKRIRASITGDTSQVAVDIAGDKNLTKRLLDEAGLPVPRGGLFRDVDAALAETKRLGWPLVIKPLDGNHGRGVTTGIRDEVAFRAAFDRALRHGRRVIVEQQLPGQDHRLLVIGGKLVAVAERRPAHVVGDGSLTIAQLIEEVNRDPRRGTGHEDMLTRIVPDDAMAALLARAGRNLDTVPARGETVQLRDTANLSTGGTAVDRTDDIHPLNRLIAEQAAATVGLDVCGIDFLSPDISRPVSETGGGIVEVNAAPGFRMHLEPSSGPPRDVAAPVIDALFPPGRRSRIPIFAITGTNGKSTTVRMVERVLSRHGLNVGMTTTSGIHVGGQLLKASDASGPRSARSILRNPTVDAAVLETARGGILREGLGFDGADVGAVLNVTPDHLGLKGIDTLEDLANVKAVVVESVARRGYSVLNADDPMCVRIARHARGTLVWFSLHGGDRMPEPLRRHIEAGSIALMREPGPDGGMLVIHHQGERIDLIPAAHIPVTLNGIADFNIANALAAAAMCFVHGVPVDTIRESLATFTNSFSDSPGRLNIRDAHGRRFILDYAHNPAGLTALGQVVDALRGRHRRVIGMVSIPGDRRDSDIIDMGGIAAAIFDEIIFREAPDGRGRPPGETNGLMSEGALRAGAPAERVHRIVDELEAVQATLKLGRPGDLLVILPTSVGQVWQQVLDYAPDDIPTAPARKPAHV</sequence>
<evidence type="ECO:0000256" key="1">
    <source>
        <dbReference type="ARBA" id="ARBA00003184"/>
    </source>
</evidence>
<dbReference type="InterPro" id="IPR011810">
    <property type="entry name" value="Cya_phycin_syn"/>
</dbReference>
<evidence type="ECO:0000256" key="6">
    <source>
        <dbReference type="ARBA" id="ARBA00022036"/>
    </source>
</evidence>
<evidence type="ECO:0000256" key="10">
    <source>
        <dbReference type="ARBA" id="ARBA00031353"/>
    </source>
</evidence>
<evidence type="ECO:0000256" key="2">
    <source>
        <dbReference type="ARBA" id="ARBA00009060"/>
    </source>
</evidence>
<evidence type="ECO:0000256" key="4">
    <source>
        <dbReference type="ARBA" id="ARBA00012968"/>
    </source>
</evidence>
<keyword evidence="9 13" id="KW-0067">ATP-binding</keyword>
<evidence type="ECO:0000256" key="11">
    <source>
        <dbReference type="ARBA" id="ARBA00048094"/>
    </source>
</evidence>
<dbReference type="Gene3D" id="3.40.1190.10">
    <property type="entry name" value="Mur-like, catalytic domain"/>
    <property type="match status" value="1"/>
</dbReference>
<proteinExistence type="inferred from homology"/>
<dbReference type="PANTHER" id="PTHR23135">
    <property type="entry name" value="MUR LIGASE FAMILY MEMBER"/>
    <property type="match status" value="1"/>
</dbReference>
<dbReference type="Pfam" id="PF18921">
    <property type="entry name" value="Cyanophycin_syn"/>
    <property type="match status" value="1"/>
</dbReference>
<name>A0A1L5BSG2_SPHIB</name>
<dbReference type="InterPro" id="IPR013815">
    <property type="entry name" value="ATP_grasp_subdomain_1"/>
</dbReference>
<comment type="function">
    <text evidence="1">Catalyzes the ATP-dependent polymerization of arginine and aspartate to multi-L-arginyl-poly-L-aspartic acid (cyanophycin; a water-insoluble reserve polymer).</text>
</comment>
<evidence type="ECO:0000256" key="7">
    <source>
        <dbReference type="ARBA" id="ARBA00022598"/>
    </source>
</evidence>
<keyword evidence="8 13" id="KW-0547">Nucleotide-binding</keyword>
<comment type="subunit">
    <text evidence="3">Homodimer.</text>
</comment>